<dbReference type="GO" id="GO:0047553">
    <property type="term" value="F:2-oxoglutarate synthase activity"/>
    <property type="evidence" value="ECO:0007669"/>
    <property type="project" value="UniProtKB-EC"/>
</dbReference>
<name>A0A0M8K855_9CHLR</name>
<dbReference type="GO" id="GO:0030976">
    <property type="term" value="F:thiamine pyrophosphate binding"/>
    <property type="evidence" value="ECO:0007669"/>
    <property type="project" value="InterPro"/>
</dbReference>
<dbReference type="GO" id="GO:0045333">
    <property type="term" value="P:cellular respiration"/>
    <property type="evidence" value="ECO:0007669"/>
    <property type="project" value="UniProtKB-ARBA"/>
</dbReference>
<dbReference type="InParanoid" id="A0A0M8K855"/>
<evidence type="ECO:0000256" key="3">
    <source>
        <dbReference type="ARBA" id="ARBA00001966"/>
    </source>
</evidence>
<keyword evidence="7" id="KW-0408">Iron</keyword>
<evidence type="ECO:0000256" key="4">
    <source>
        <dbReference type="ARBA" id="ARBA00022723"/>
    </source>
</evidence>
<sequence length="323" mass="35655">MTVQNVKVTPKLYRPPHPVDWCPGCGDFGILSSLQRALAELGLLPHQVAVFGGIGCSGKAPYYVSSYGVHTLHGRVLPYAQGAKLANPELTVVAVGGDGDGLGIGAAHFVNAGRRNIDMTYILFNNEVYGLTKGQAAPTMPLGMQTKALPEPNMQNKINSLMLALTSGFTWIGRGYAYNVKQLVKLMQEAIQHPGLSYLEVLQPCPTYNNIHTKEWYNGEDLGHPRVYDVQEEGYDPVIPEGADEETINAKMLAFMQKANEWGDRIPTGILLQNRAIPTYEERISQKIPSYRSNPPAVRDVRDENGYSQVDLSPFYEELAINY</sequence>
<dbReference type="Gene3D" id="3.40.50.970">
    <property type="match status" value="1"/>
</dbReference>
<keyword evidence="5" id="KW-0460">Magnesium</keyword>
<protein>
    <submittedName>
        <fullName evidence="13">2-oxoacid:ferredoxin oxidoreductase subunit beta</fullName>
    </submittedName>
    <submittedName>
        <fullName evidence="12">2-oxoglutarate ferredoxin oxidoreductase subunit beta</fullName>
        <ecNumber evidence="12">1.2.7.3</ecNumber>
    </submittedName>
</protein>
<keyword evidence="4" id="KW-0479">Metal-binding</keyword>
<keyword evidence="14" id="KW-1185">Reference proteome</keyword>
<feature type="domain" description="Pyruvate ferredoxin oxidoreductase beta subunit C-terminal" evidence="11">
    <location>
        <begin position="205"/>
        <end position="286"/>
    </location>
</feature>
<dbReference type="InterPro" id="IPR011896">
    <property type="entry name" value="OFOB"/>
</dbReference>
<dbReference type="SUPFAM" id="SSF52518">
    <property type="entry name" value="Thiamin diphosphate-binding fold (THDP-binding)"/>
    <property type="match status" value="1"/>
</dbReference>
<dbReference type="InterPro" id="IPR051457">
    <property type="entry name" value="2-oxoacid:Fd_oxidoreductase"/>
</dbReference>
<proteinExistence type="predicted"/>
<gene>
    <name evidence="12" type="primary">korB</name>
    <name evidence="12" type="ORF">ARMA_0842</name>
    <name evidence="13" type="ORF">SE16_05315</name>
</gene>
<keyword evidence="8" id="KW-0411">Iron-sulfur</keyword>
<dbReference type="RefSeq" id="WP_054492349.1">
    <property type="nucleotide sequence ID" value="NZ_BBZA01000056.1"/>
</dbReference>
<dbReference type="STRING" id="872965.SE16_05315"/>
<dbReference type="PANTHER" id="PTHR48084:SF2">
    <property type="entry name" value="PYRUVATE FERREDOXIN_FLAVODOXIN OXIDOREDUCTASE, BETA SUBUNIT"/>
    <property type="match status" value="1"/>
</dbReference>
<evidence type="ECO:0000313" key="14">
    <source>
        <dbReference type="Proteomes" id="UP000037784"/>
    </source>
</evidence>
<evidence type="ECO:0000313" key="12">
    <source>
        <dbReference type="EMBL" id="GAP62419.1"/>
    </source>
</evidence>
<dbReference type="AlphaFoldDB" id="A0A0M8K855"/>
<dbReference type="GO" id="GO:0051536">
    <property type="term" value="F:iron-sulfur cluster binding"/>
    <property type="evidence" value="ECO:0007669"/>
    <property type="project" value="UniProtKB-KW"/>
</dbReference>
<dbReference type="Pfam" id="PF02775">
    <property type="entry name" value="TPP_enzyme_C"/>
    <property type="match status" value="1"/>
</dbReference>
<reference evidence="13 15" key="2">
    <citation type="submission" date="2015-07" db="EMBL/GenBank/DDBJ databases">
        <title>Whole genome sequence of Ardenticatena maritima DSM 23922.</title>
        <authorList>
            <person name="Hemp J."/>
            <person name="Ward L.M."/>
            <person name="Pace L.A."/>
            <person name="Fischer W.W."/>
        </authorList>
    </citation>
    <scope>NUCLEOTIDE SEQUENCE [LARGE SCALE GENOMIC DNA]</scope>
    <source>
        <strain evidence="13 15">110S</strain>
    </source>
</reference>
<dbReference type="Proteomes" id="UP000050502">
    <property type="component" value="Unassembled WGS sequence"/>
</dbReference>
<feature type="domain" description="Thiamine pyrophosphate enzyme TPP-binding" evidence="10">
    <location>
        <begin position="54"/>
        <end position="201"/>
    </location>
</feature>
<dbReference type="Proteomes" id="UP000037784">
    <property type="component" value="Unassembled WGS sequence"/>
</dbReference>
<dbReference type="OrthoDB" id="9775140at2"/>
<reference evidence="12 14" key="1">
    <citation type="journal article" date="2015" name="Genome Announc.">
        <title>Draft Genome Sequence of a Heterotrophic Facultative Anaerobic Thermophilic Bacterium, Ardenticatena maritima Strain 110ST.</title>
        <authorList>
            <person name="Kawaichi S."/>
            <person name="Yoshida T."/>
            <person name="Sako Y."/>
            <person name="Nakamura R."/>
        </authorList>
    </citation>
    <scope>NUCLEOTIDE SEQUENCE [LARGE SCALE GENOMIC DNA]</scope>
    <source>
        <strain evidence="12 14">110S</strain>
    </source>
</reference>
<dbReference type="Pfam" id="PF12367">
    <property type="entry name" value="PFO_beta_C"/>
    <property type="match status" value="1"/>
</dbReference>
<evidence type="ECO:0000256" key="6">
    <source>
        <dbReference type="ARBA" id="ARBA00023002"/>
    </source>
</evidence>
<evidence type="ECO:0000256" key="2">
    <source>
        <dbReference type="ARBA" id="ARBA00001964"/>
    </source>
</evidence>
<evidence type="ECO:0000256" key="9">
    <source>
        <dbReference type="ARBA" id="ARBA00023052"/>
    </source>
</evidence>
<keyword evidence="9" id="KW-0786">Thiamine pyrophosphate</keyword>
<dbReference type="PANTHER" id="PTHR48084">
    <property type="entry name" value="2-OXOGLUTARATE OXIDOREDUCTASE SUBUNIT KORB-RELATED"/>
    <property type="match status" value="1"/>
</dbReference>
<dbReference type="CDD" id="cd03375">
    <property type="entry name" value="TPP_OGFOR"/>
    <property type="match status" value="1"/>
</dbReference>
<evidence type="ECO:0000259" key="10">
    <source>
        <dbReference type="Pfam" id="PF02775"/>
    </source>
</evidence>
<dbReference type="EC" id="1.2.7.3" evidence="12"/>
<evidence type="ECO:0000256" key="8">
    <source>
        <dbReference type="ARBA" id="ARBA00023014"/>
    </source>
</evidence>
<comment type="cofactor">
    <cofactor evidence="1">
        <name>Mg(2+)</name>
        <dbReference type="ChEBI" id="CHEBI:18420"/>
    </cofactor>
</comment>
<comment type="cofactor">
    <cofactor evidence="3">
        <name>[4Fe-4S] cluster</name>
        <dbReference type="ChEBI" id="CHEBI:49883"/>
    </cofactor>
</comment>
<dbReference type="InterPro" id="IPR029061">
    <property type="entry name" value="THDP-binding"/>
</dbReference>
<dbReference type="EMBL" id="BBZA01000056">
    <property type="protein sequence ID" value="GAP62419.1"/>
    <property type="molecule type" value="Genomic_DNA"/>
</dbReference>
<dbReference type="PATRIC" id="fig|872965.6.peg.1088"/>
<evidence type="ECO:0000259" key="11">
    <source>
        <dbReference type="Pfam" id="PF12367"/>
    </source>
</evidence>
<dbReference type="InterPro" id="IPR011766">
    <property type="entry name" value="TPP_enzyme_TPP-bd"/>
</dbReference>
<dbReference type="NCBIfam" id="TIGR02177">
    <property type="entry name" value="PorB_KorB"/>
    <property type="match status" value="1"/>
</dbReference>
<evidence type="ECO:0000256" key="7">
    <source>
        <dbReference type="ARBA" id="ARBA00023004"/>
    </source>
</evidence>
<dbReference type="EMBL" id="LGKN01000004">
    <property type="protein sequence ID" value="KPL88264.1"/>
    <property type="molecule type" value="Genomic_DNA"/>
</dbReference>
<reference evidence="14" key="3">
    <citation type="submission" date="2015-08" db="EMBL/GenBank/DDBJ databases">
        <title>Draft Genome Sequence of a Heterotrophic Facultative Anaerobic Bacterium Ardenticatena maritima Strain 110S.</title>
        <authorList>
            <person name="Kawaichi S."/>
            <person name="Yoshida T."/>
            <person name="Sako Y."/>
            <person name="Nakamura R."/>
        </authorList>
    </citation>
    <scope>NUCLEOTIDE SEQUENCE [LARGE SCALE GENOMIC DNA]</scope>
    <source>
        <strain evidence="14">110S</strain>
    </source>
</reference>
<evidence type="ECO:0000256" key="1">
    <source>
        <dbReference type="ARBA" id="ARBA00001946"/>
    </source>
</evidence>
<comment type="cofactor">
    <cofactor evidence="2">
        <name>thiamine diphosphate</name>
        <dbReference type="ChEBI" id="CHEBI:58937"/>
    </cofactor>
</comment>
<organism evidence="12 14">
    <name type="scientific">Ardenticatena maritima</name>
    <dbReference type="NCBI Taxonomy" id="872965"/>
    <lineage>
        <taxon>Bacteria</taxon>
        <taxon>Bacillati</taxon>
        <taxon>Chloroflexota</taxon>
        <taxon>Ardenticatenia</taxon>
        <taxon>Ardenticatenales</taxon>
        <taxon>Ardenticatenaceae</taxon>
        <taxon>Ardenticatena</taxon>
    </lineage>
</organism>
<accession>A0A0M8K855</accession>
<evidence type="ECO:0000256" key="5">
    <source>
        <dbReference type="ARBA" id="ARBA00022842"/>
    </source>
</evidence>
<keyword evidence="6 12" id="KW-0560">Oxidoreductase</keyword>
<dbReference type="GO" id="GO:0046872">
    <property type="term" value="F:metal ion binding"/>
    <property type="evidence" value="ECO:0007669"/>
    <property type="project" value="UniProtKB-KW"/>
</dbReference>
<dbReference type="InterPro" id="IPR032686">
    <property type="entry name" value="PFO_beta_C"/>
</dbReference>
<comment type="caution">
    <text evidence="12">The sequence shown here is derived from an EMBL/GenBank/DDBJ whole genome shotgun (WGS) entry which is preliminary data.</text>
</comment>
<evidence type="ECO:0000313" key="13">
    <source>
        <dbReference type="EMBL" id="KPL88264.1"/>
    </source>
</evidence>
<evidence type="ECO:0000313" key="15">
    <source>
        <dbReference type="Proteomes" id="UP000050502"/>
    </source>
</evidence>